<dbReference type="OrthoDB" id="9946173at2759"/>
<dbReference type="Pfam" id="PF00028">
    <property type="entry name" value="Cadherin"/>
    <property type="match status" value="4"/>
</dbReference>
<dbReference type="FunFam" id="2.60.40.60:FF:000019">
    <property type="entry name" value="Cadherin 2"/>
    <property type="match status" value="1"/>
</dbReference>
<evidence type="ECO:0000313" key="13">
    <source>
        <dbReference type="RefSeq" id="XP_033789666.1"/>
    </source>
</evidence>
<comment type="subcellular location">
    <subcellularLocation>
        <location evidence="1">Cell membrane</location>
    </subcellularLocation>
</comment>
<evidence type="ECO:0000313" key="12">
    <source>
        <dbReference type="Proteomes" id="UP000515159"/>
    </source>
</evidence>
<dbReference type="GO" id="GO:0034332">
    <property type="term" value="P:adherens junction organization"/>
    <property type="evidence" value="ECO:0007669"/>
    <property type="project" value="TreeGrafter"/>
</dbReference>
<keyword evidence="5" id="KW-0130">Cell adhesion</keyword>
<protein>
    <submittedName>
        <fullName evidence="13">Cadherin-17</fullName>
    </submittedName>
</protein>
<keyword evidence="3" id="KW-0677">Repeat</keyword>
<evidence type="ECO:0000256" key="4">
    <source>
        <dbReference type="ARBA" id="ARBA00022837"/>
    </source>
</evidence>
<dbReference type="GO" id="GO:0016342">
    <property type="term" value="C:catenin complex"/>
    <property type="evidence" value="ECO:0007669"/>
    <property type="project" value="TreeGrafter"/>
</dbReference>
<keyword evidence="9" id="KW-1133">Transmembrane helix</keyword>
<gene>
    <name evidence="13" type="primary">CDH17</name>
</gene>
<evidence type="ECO:0000256" key="9">
    <source>
        <dbReference type="SAM" id="Phobius"/>
    </source>
</evidence>
<keyword evidence="2" id="KW-1003">Cell membrane</keyword>
<dbReference type="FunFam" id="2.60.40.60:FF:000183">
    <property type="entry name" value="Cadherin 17"/>
    <property type="match status" value="1"/>
</dbReference>
<dbReference type="InterPro" id="IPR015919">
    <property type="entry name" value="Cadherin-like_sf"/>
</dbReference>
<evidence type="ECO:0000256" key="7">
    <source>
        <dbReference type="ARBA" id="ARBA00023180"/>
    </source>
</evidence>
<dbReference type="PANTHER" id="PTHR24027">
    <property type="entry name" value="CADHERIN-23"/>
    <property type="match status" value="1"/>
</dbReference>
<dbReference type="GO" id="GO:0008013">
    <property type="term" value="F:beta-catenin binding"/>
    <property type="evidence" value="ECO:0007669"/>
    <property type="project" value="TreeGrafter"/>
</dbReference>
<feature type="signal peptide" evidence="10">
    <location>
        <begin position="1"/>
        <end position="20"/>
    </location>
</feature>
<accession>A0A6P8QSW7</accession>
<feature type="domain" description="Cadherin" evidence="11">
    <location>
        <begin position="573"/>
        <end position="673"/>
    </location>
</feature>
<dbReference type="InParanoid" id="A0A6P8QSW7"/>
<dbReference type="Proteomes" id="UP000515159">
    <property type="component" value="Chromosome 2"/>
</dbReference>
<evidence type="ECO:0000256" key="1">
    <source>
        <dbReference type="ARBA" id="ARBA00004236"/>
    </source>
</evidence>
<dbReference type="InterPro" id="IPR002126">
    <property type="entry name" value="Cadherin-like_dom"/>
</dbReference>
<evidence type="ECO:0000256" key="10">
    <source>
        <dbReference type="SAM" id="SignalP"/>
    </source>
</evidence>
<dbReference type="GO" id="GO:0007156">
    <property type="term" value="P:homophilic cell adhesion via plasma membrane adhesion molecules"/>
    <property type="evidence" value="ECO:0007669"/>
    <property type="project" value="InterPro"/>
</dbReference>
<dbReference type="KEGG" id="gsh:117355347"/>
<keyword evidence="7" id="KW-0325">Glycoprotein</keyword>
<feature type="transmembrane region" description="Helical" evidence="9">
    <location>
        <begin position="792"/>
        <end position="815"/>
    </location>
</feature>
<dbReference type="FunFam" id="2.60.40.60:FF:000188">
    <property type="entry name" value="Cadherin 17"/>
    <property type="match status" value="1"/>
</dbReference>
<sequence>MIFKLGVLILLFPLWKRVSGESETTKGPLRDMEFPILEGRPVVSPLHIYQFVPSNPTTKELRLSGEVNGIFEIASDGWLKLTGMLDREEKAQYRLQISAINGQGETVEGPYSIKIIVEDFNDNGPVFNQSEYSGIVRERSRPGKPFLYVYATDLDDPSTPNAKLFYSILQQIPDSHKKMLFSINNKTGAISLNVDGFNNLNPENQDKYELLVTVKDLEGLSENAFSSNTRVHITVKKNIWQSPNPVNVLENSTQLHPVNITKVTWNEPGVKYELLEIEKNIWHWPFSVDQDGNIYVTRPLDREEKDQYVFFAVVKDTFGNMLDVPIKIQVNVLDINDNPPVCEKALTLFEVQENEGLGSNIGTLHASDKDEEHTRNSLLSFRILDQNPKIPQNNLFIVDLYSGVFQLKIAGLQKKDAHQYNLTVEVSDDGSPTALQTICDLHIHVIDINNEIPIFEKADYGNLTLAEDTPVGTIILEIQANDGDEPFTGSSAIIYKVLQGDREGHFMIKTIPETNRGHLEIYQPLDFETFPAYDLMIQATNPEPLVKGVDYTTNSSTRVRIFVSNVNEGPVFNQSIYQAQFLENVPVGTKLMSITAYDPEGDEIRFELSDDKLNWLEIDSETGDIFSAAPLDREKQSTYEVRVHAFEKNAYHLSSSVSFQLYLMDVNDNPPRLAKDYSETFFCHPIAKRESILVEATDDDYARFGHNLKFELGENKNVKEDWELHSINGTFANLSMKHTNFEIQHYPVQMKIKERGKSPLLEANVTVLVHICVCTEARTCFYEVPTNKTYEIVLAVGILLGTLAFIGLILAVVFIRLNQKKKAEKKVDATYAKTPEEASQLRI</sequence>
<dbReference type="FunCoup" id="A0A6P8QSW7">
    <property type="interactions" value="73"/>
</dbReference>
<feature type="domain" description="Cadherin" evidence="11">
    <location>
        <begin position="343"/>
        <end position="455"/>
    </location>
</feature>
<evidence type="ECO:0000259" key="11">
    <source>
        <dbReference type="PROSITE" id="PS50268"/>
    </source>
</evidence>
<dbReference type="PROSITE" id="PS00232">
    <property type="entry name" value="CADHERIN_1"/>
    <property type="match status" value="3"/>
</dbReference>
<dbReference type="CTD" id="1015"/>
<dbReference type="GO" id="GO:0005912">
    <property type="term" value="C:adherens junction"/>
    <property type="evidence" value="ECO:0007669"/>
    <property type="project" value="TreeGrafter"/>
</dbReference>
<dbReference type="GO" id="GO:0000902">
    <property type="term" value="P:cell morphogenesis"/>
    <property type="evidence" value="ECO:0007669"/>
    <property type="project" value="TreeGrafter"/>
</dbReference>
<feature type="domain" description="Cadherin" evidence="11">
    <location>
        <begin position="49"/>
        <end position="127"/>
    </location>
</feature>
<dbReference type="GO" id="GO:0007043">
    <property type="term" value="P:cell-cell junction assembly"/>
    <property type="evidence" value="ECO:0007669"/>
    <property type="project" value="TreeGrafter"/>
</dbReference>
<dbReference type="PRINTS" id="PR00205">
    <property type="entry name" value="CADHERIN"/>
</dbReference>
<feature type="domain" description="Cadherin" evidence="11">
    <location>
        <begin position="128"/>
        <end position="342"/>
    </location>
</feature>
<evidence type="ECO:0000256" key="8">
    <source>
        <dbReference type="PROSITE-ProRule" id="PRU00043"/>
    </source>
</evidence>
<dbReference type="Gene3D" id="2.60.40.60">
    <property type="entry name" value="Cadherins"/>
    <property type="match status" value="7"/>
</dbReference>
<name>A0A6P8QSW7_GEOSA</name>
<dbReference type="SUPFAM" id="SSF49313">
    <property type="entry name" value="Cadherin-like"/>
    <property type="match status" value="7"/>
</dbReference>
<dbReference type="GO" id="GO:0044331">
    <property type="term" value="P:cell-cell adhesion mediated by cadherin"/>
    <property type="evidence" value="ECO:0007669"/>
    <property type="project" value="TreeGrafter"/>
</dbReference>
<dbReference type="GO" id="GO:0045296">
    <property type="term" value="F:cadherin binding"/>
    <property type="evidence" value="ECO:0007669"/>
    <property type="project" value="TreeGrafter"/>
</dbReference>
<keyword evidence="12" id="KW-1185">Reference proteome</keyword>
<proteinExistence type="predicted"/>
<feature type="chain" id="PRO_5027649796" evidence="10">
    <location>
        <begin position="21"/>
        <end position="843"/>
    </location>
</feature>
<dbReference type="RefSeq" id="XP_033789666.1">
    <property type="nucleotide sequence ID" value="XM_033933775.1"/>
</dbReference>
<evidence type="ECO:0000256" key="5">
    <source>
        <dbReference type="ARBA" id="ARBA00022889"/>
    </source>
</evidence>
<dbReference type="GO" id="GO:0016339">
    <property type="term" value="P:calcium-dependent cell-cell adhesion via plasma membrane cell adhesion molecules"/>
    <property type="evidence" value="ECO:0007669"/>
    <property type="project" value="TreeGrafter"/>
</dbReference>
<dbReference type="GO" id="GO:0005509">
    <property type="term" value="F:calcium ion binding"/>
    <property type="evidence" value="ECO:0007669"/>
    <property type="project" value="UniProtKB-UniRule"/>
</dbReference>
<evidence type="ECO:0000256" key="3">
    <source>
        <dbReference type="ARBA" id="ARBA00022737"/>
    </source>
</evidence>
<organism evidence="12 13">
    <name type="scientific">Geotrypetes seraphini</name>
    <name type="common">Gaboon caecilian</name>
    <name type="synonym">Caecilia seraphini</name>
    <dbReference type="NCBI Taxonomy" id="260995"/>
    <lineage>
        <taxon>Eukaryota</taxon>
        <taxon>Metazoa</taxon>
        <taxon>Chordata</taxon>
        <taxon>Craniata</taxon>
        <taxon>Vertebrata</taxon>
        <taxon>Euteleostomi</taxon>
        <taxon>Amphibia</taxon>
        <taxon>Gymnophiona</taxon>
        <taxon>Geotrypetes</taxon>
    </lineage>
</organism>
<dbReference type="InterPro" id="IPR020894">
    <property type="entry name" value="Cadherin_CS"/>
</dbReference>
<dbReference type="PANTHER" id="PTHR24027:SF419">
    <property type="entry name" value="CADHERIN-17"/>
    <property type="match status" value="1"/>
</dbReference>
<dbReference type="InterPro" id="IPR039808">
    <property type="entry name" value="Cadherin"/>
</dbReference>
<keyword evidence="10" id="KW-0732">Signal</keyword>
<dbReference type="AlphaFoldDB" id="A0A6P8QSW7"/>
<feature type="domain" description="Cadherin" evidence="11">
    <location>
        <begin position="457"/>
        <end position="572"/>
    </location>
</feature>
<dbReference type="SMART" id="SM00112">
    <property type="entry name" value="CA"/>
    <property type="match status" value="6"/>
</dbReference>
<dbReference type="PROSITE" id="PS50268">
    <property type="entry name" value="CADHERIN_2"/>
    <property type="match status" value="5"/>
</dbReference>
<dbReference type="GO" id="GO:0016477">
    <property type="term" value="P:cell migration"/>
    <property type="evidence" value="ECO:0007669"/>
    <property type="project" value="TreeGrafter"/>
</dbReference>
<evidence type="ECO:0000256" key="2">
    <source>
        <dbReference type="ARBA" id="ARBA00022475"/>
    </source>
</evidence>
<evidence type="ECO:0000256" key="6">
    <source>
        <dbReference type="ARBA" id="ARBA00023136"/>
    </source>
</evidence>
<dbReference type="GeneID" id="117355347"/>
<reference evidence="13" key="1">
    <citation type="submission" date="2025-08" db="UniProtKB">
        <authorList>
            <consortium name="RefSeq"/>
        </authorList>
    </citation>
    <scope>IDENTIFICATION</scope>
</reference>
<keyword evidence="4 8" id="KW-0106">Calcium</keyword>
<keyword evidence="9" id="KW-0812">Transmembrane</keyword>
<keyword evidence="6 9" id="KW-0472">Membrane</keyword>
<dbReference type="FunFam" id="2.60.40.60:FF:000011">
    <property type="entry name" value="Cadherin 1"/>
    <property type="match status" value="1"/>
</dbReference>
<dbReference type="CDD" id="cd11304">
    <property type="entry name" value="Cadherin_repeat"/>
    <property type="match status" value="6"/>
</dbReference>